<reference evidence="3 6" key="2">
    <citation type="submission" date="2019-07" db="EMBL/GenBank/DDBJ databases">
        <title>Whole genome shotgun sequence of Alkalibacterium putridalgicola NBRC 103243.</title>
        <authorList>
            <person name="Hosoyama A."/>
            <person name="Uohara A."/>
            <person name="Ohji S."/>
            <person name="Ichikawa N."/>
        </authorList>
    </citation>
    <scope>NUCLEOTIDE SEQUENCE [LARGE SCALE GENOMIC DNA]</scope>
    <source>
        <strain evidence="3 6">NBRC 103243</strain>
    </source>
</reference>
<keyword evidence="1" id="KW-1133">Transmembrane helix</keyword>
<proteinExistence type="predicted"/>
<dbReference type="Gene3D" id="3.40.50.1820">
    <property type="entry name" value="alpha/beta hydrolase"/>
    <property type="match status" value="1"/>
</dbReference>
<evidence type="ECO:0000313" key="6">
    <source>
        <dbReference type="Proteomes" id="UP000321425"/>
    </source>
</evidence>
<keyword evidence="1" id="KW-0472">Membrane</keyword>
<dbReference type="Pfam" id="PF12695">
    <property type="entry name" value="Abhydrolase_5"/>
    <property type="match status" value="1"/>
</dbReference>
<sequence length="250" mass="28068">MKSNHRSWKKWLLGIGIVILLILSSAYIFLQLNTYEALPEATDLFQEETVSQEEGWIKVTPSVSSDDIKGQIVIYQGGLVEEAAYLPLAMDLSEEGYQVFIPDMPLELAILNTNAIEEIKKEYVTDKDWWLAGHSLGGTSATIYAKENPDDIEGIILLAGYPNENSDLSDLNLPILSITSTNDKVINDENYEKSKSLLPEKTSYKEIEGGNHSNFGYYGLQDGDGRSILSRTEQQDLVVHYIKTFIDHSR</sequence>
<dbReference type="AlphaFoldDB" id="A0A1H7TL61"/>
<dbReference type="InterPro" id="IPR029059">
    <property type="entry name" value="AB_hydrolase_5"/>
</dbReference>
<feature type="domain" description="Alpha/beta hydrolase fold-5" evidence="2">
    <location>
        <begin position="72"/>
        <end position="236"/>
    </location>
</feature>
<organism evidence="4 5">
    <name type="scientific">Alkalibacterium putridalgicola</name>
    <dbReference type="NCBI Taxonomy" id="426703"/>
    <lineage>
        <taxon>Bacteria</taxon>
        <taxon>Bacillati</taxon>
        <taxon>Bacillota</taxon>
        <taxon>Bacilli</taxon>
        <taxon>Lactobacillales</taxon>
        <taxon>Carnobacteriaceae</taxon>
        <taxon>Alkalibacterium</taxon>
    </lineage>
</organism>
<keyword evidence="6" id="KW-1185">Reference proteome</keyword>
<dbReference type="OrthoDB" id="9780932at2"/>
<dbReference type="Proteomes" id="UP000198548">
    <property type="component" value="Unassembled WGS sequence"/>
</dbReference>
<evidence type="ECO:0000313" key="3">
    <source>
        <dbReference type="EMBL" id="GEK88218.1"/>
    </source>
</evidence>
<dbReference type="EMBL" id="FOBL01000013">
    <property type="protein sequence ID" value="SEL85622.1"/>
    <property type="molecule type" value="Genomic_DNA"/>
</dbReference>
<feature type="transmembrane region" description="Helical" evidence="1">
    <location>
        <begin position="12"/>
        <end position="30"/>
    </location>
</feature>
<evidence type="ECO:0000259" key="2">
    <source>
        <dbReference type="Pfam" id="PF12695"/>
    </source>
</evidence>
<dbReference type="EMBL" id="BJUX01000002">
    <property type="protein sequence ID" value="GEK88218.1"/>
    <property type="molecule type" value="Genomic_DNA"/>
</dbReference>
<dbReference type="SUPFAM" id="SSF53474">
    <property type="entry name" value="alpha/beta-Hydrolases"/>
    <property type="match status" value="1"/>
</dbReference>
<keyword evidence="1" id="KW-0812">Transmembrane</keyword>
<evidence type="ECO:0000313" key="5">
    <source>
        <dbReference type="Proteomes" id="UP000198548"/>
    </source>
</evidence>
<dbReference type="GO" id="GO:0016787">
    <property type="term" value="F:hydrolase activity"/>
    <property type="evidence" value="ECO:0007669"/>
    <property type="project" value="UniProtKB-KW"/>
</dbReference>
<dbReference type="Proteomes" id="UP000321425">
    <property type="component" value="Unassembled WGS sequence"/>
</dbReference>
<evidence type="ECO:0000313" key="4">
    <source>
        <dbReference type="EMBL" id="SEL85622.1"/>
    </source>
</evidence>
<reference evidence="4 5" key="1">
    <citation type="submission" date="2016-10" db="EMBL/GenBank/DDBJ databases">
        <authorList>
            <person name="de Groot N.N."/>
        </authorList>
    </citation>
    <scope>NUCLEOTIDE SEQUENCE [LARGE SCALE GENOMIC DNA]</scope>
    <source>
        <strain evidence="4 5">DSM 19182</strain>
    </source>
</reference>
<dbReference type="STRING" id="426703.SAMN04488100_11319"/>
<name>A0A1H7TL61_9LACT</name>
<dbReference type="InterPro" id="IPR029058">
    <property type="entry name" value="AB_hydrolase_fold"/>
</dbReference>
<evidence type="ECO:0000256" key="1">
    <source>
        <dbReference type="SAM" id="Phobius"/>
    </source>
</evidence>
<protein>
    <submittedName>
        <fullName evidence="4">Alpha/beta hydrolase family protein</fullName>
    </submittedName>
    <submittedName>
        <fullName evidence="3">Carboxymethylenebutenolidase</fullName>
    </submittedName>
</protein>
<keyword evidence="4" id="KW-0378">Hydrolase</keyword>
<dbReference type="RefSeq" id="WP_091487990.1">
    <property type="nucleotide sequence ID" value="NZ_BJUX01000002.1"/>
</dbReference>
<accession>A0A1H7TL61</accession>
<gene>
    <name evidence="3" type="ORF">APU01nite_02570</name>
    <name evidence="4" type="ORF">SAMN04488100_11319</name>
</gene>